<dbReference type="AlphaFoldDB" id="A0A6H1TS20"/>
<reference evidence="1 2" key="1">
    <citation type="submission" date="2020-04" db="EMBL/GenBank/DDBJ databases">
        <authorList>
            <person name="Basu S."/>
            <person name="Maruthanayagam V."/>
            <person name="Chakraborty S."/>
            <person name="Pramanik A."/>
            <person name="Mukherjee J."/>
            <person name="Brink B."/>
        </authorList>
    </citation>
    <scope>NUCLEOTIDE SEQUENCE [LARGE SCALE GENOMIC DNA]</scope>
    <source>
        <strain evidence="1 2">AP17</strain>
    </source>
</reference>
<organism evidence="1 2">
    <name type="scientific">Oxynema aestuarii AP17</name>
    <dbReference type="NCBI Taxonomy" id="2064643"/>
    <lineage>
        <taxon>Bacteria</taxon>
        <taxon>Bacillati</taxon>
        <taxon>Cyanobacteriota</taxon>
        <taxon>Cyanophyceae</taxon>
        <taxon>Oscillatoriophycideae</taxon>
        <taxon>Oscillatoriales</taxon>
        <taxon>Oscillatoriaceae</taxon>
        <taxon>Oxynema</taxon>
        <taxon>Oxynema aestuarii</taxon>
    </lineage>
</organism>
<protein>
    <submittedName>
        <fullName evidence="1">DUF928 domain-containing protein</fullName>
    </submittedName>
</protein>
<sequence length="266" mass="29786">MAWKFFHIFATWIFLSTAFGLSTLSLDSRPVRAQGTVTTESEGLTTEWNSFEPPDRGTPGRRVGGGTRSRCPRAALELTALVPETNLGRTVAAYPTLFFYVPGIPNSSEKVEFELVDANDPDRVLYKSLVSIPERGGTIAISVPDDGSATPLEPDTYYNWYLSFECDPNMLVGGWIERVELTTPLQDELEAASPGDRLAIYEREGLWYDLLAELFQLRQDRPADPLLEARWQQLLATVKLDDRAEEPLLDLPMMPLEAPDAPNEEF</sequence>
<keyword evidence="2" id="KW-1185">Reference proteome</keyword>
<dbReference type="InterPro" id="IPR010328">
    <property type="entry name" value="DUF928"/>
</dbReference>
<dbReference type="EMBL" id="CP051167">
    <property type="protein sequence ID" value="QIZ69392.1"/>
    <property type="molecule type" value="Genomic_DNA"/>
</dbReference>
<name>A0A6H1TS20_9CYAN</name>
<gene>
    <name evidence="1" type="ORF">HCG48_01355</name>
</gene>
<evidence type="ECO:0000313" key="2">
    <source>
        <dbReference type="Proteomes" id="UP000500857"/>
    </source>
</evidence>
<proteinExistence type="predicted"/>
<dbReference type="KEGG" id="oxy:HCG48_01355"/>
<dbReference type="RefSeq" id="WP_168567549.1">
    <property type="nucleotide sequence ID" value="NZ_CP051167.1"/>
</dbReference>
<accession>A0A6H1TS20</accession>
<evidence type="ECO:0000313" key="1">
    <source>
        <dbReference type="EMBL" id="QIZ69392.1"/>
    </source>
</evidence>
<dbReference type="Proteomes" id="UP000500857">
    <property type="component" value="Chromosome"/>
</dbReference>
<dbReference type="Pfam" id="PF06051">
    <property type="entry name" value="DUF928"/>
    <property type="match status" value="1"/>
</dbReference>